<feature type="compositionally biased region" description="Basic and acidic residues" evidence="1">
    <location>
        <begin position="13"/>
        <end position="22"/>
    </location>
</feature>
<sequence>MNGITPTSVTSEHQMRPRRDEAAPIDTAPGRHVNAPWIIRYEGPGYCLSEAGTTEADTYQRARTQAKAAEAGHALDVTLRIGGQHALLPDVGRIWILRLDETTRNYEPHSRSWFDTEPSPRALTPLPDDF</sequence>
<feature type="region of interest" description="Disordered" evidence="1">
    <location>
        <begin position="1"/>
        <end position="29"/>
    </location>
</feature>
<comment type="caution">
    <text evidence="2">The sequence shown here is derived from an EMBL/GenBank/DDBJ whole genome shotgun (WGS) entry which is preliminary data.</text>
</comment>
<keyword evidence="3" id="KW-1185">Reference proteome</keyword>
<evidence type="ECO:0000313" key="3">
    <source>
        <dbReference type="Proteomes" id="UP001602058"/>
    </source>
</evidence>
<protein>
    <submittedName>
        <fullName evidence="2">Uncharacterized protein</fullName>
    </submittedName>
</protein>
<reference evidence="2 3" key="1">
    <citation type="submission" date="2024-10" db="EMBL/GenBank/DDBJ databases">
        <title>The Natural Products Discovery Center: Release of the First 8490 Sequenced Strains for Exploring Actinobacteria Biosynthetic Diversity.</title>
        <authorList>
            <person name="Kalkreuter E."/>
            <person name="Kautsar S.A."/>
            <person name="Yang D."/>
            <person name="Bader C.D."/>
            <person name="Teijaro C.N."/>
            <person name="Fluegel L."/>
            <person name="Davis C.M."/>
            <person name="Simpson J.R."/>
            <person name="Lauterbach L."/>
            <person name="Steele A.D."/>
            <person name="Gui C."/>
            <person name="Meng S."/>
            <person name="Li G."/>
            <person name="Viehrig K."/>
            <person name="Ye F."/>
            <person name="Su P."/>
            <person name="Kiefer A.F."/>
            <person name="Nichols A."/>
            <person name="Cepeda A.J."/>
            <person name="Yan W."/>
            <person name="Fan B."/>
            <person name="Jiang Y."/>
            <person name="Adhikari A."/>
            <person name="Zheng C.-J."/>
            <person name="Schuster L."/>
            <person name="Cowan T.M."/>
            <person name="Smanski M.J."/>
            <person name="Chevrette M.G."/>
            <person name="De Carvalho L.P.S."/>
            <person name="Shen B."/>
        </authorList>
    </citation>
    <scope>NUCLEOTIDE SEQUENCE [LARGE SCALE GENOMIC DNA]</scope>
    <source>
        <strain evidence="2 3">NPDC001390</strain>
    </source>
</reference>
<gene>
    <name evidence="2" type="ORF">ACFY1D_36980</name>
</gene>
<feature type="compositionally biased region" description="Polar residues" evidence="1">
    <location>
        <begin position="1"/>
        <end position="12"/>
    </location>
</feature>
<evidence type="ECO:0000313" key="2">
    <source>
        <dbReference type="EMBL" id="MFF4526967.1"/>
    </source>
</evidence>
<name>A0ABW6UV02_9ACTN</name>
<dbReference type="EMBL" id="JBIAWJ010000031">
    <property type="protein sequence ID" value="MFF4526967.1"/>
    <property type="molecule type" value="Genomic_DNA"/>
</dbReference>
<evidence type="ECO:0000256" key="1">
    <source>
        <dbReference type="SAM" id="MobiDB-lite"/>
    </source>
</evidence>
<accession>A0ABW6UV02</accession>
<feature type="region of interest" description="Disordered" evidence="1">
    <location>
        <begin position="107"/>
        <end position="130"/>
    </location>
</feature>
<proteinExistence type="predicted"/>
<dbReference type="RefSeq" id="WP_387892441.1">
    <property type="nucleotide sequence ID" value="NZ_JBIAWJ010000031.1"/>
</dbReference>
<dbReference type="Proteomes" id="UP001602058">
    <property type="component" value="Unassembled WGS sequence"/>
</dbReference>
<organism evidence="2 3">
    <name type="scientific">Streptomyces bluensis</name>
    <dbReference type="NCBI Taxonomy" id="33897"/>
    <lineage>
        <taxon>Bacteria</taxon>
        <taxon>Bacillati</taxon>
        <taxon>Actinomycetota</taxon>
        <taxon>Actinomycetes</taxon>
        <taxon>Kitasatosporales</taxon>
        <taxon>Streptomycetaceae</taxon>
        <taxon>Streptomyces</taxon>
    </lineage>
</organism>